<dbReference type="EMBL" id="JBHTJO010000001">
    <property type="protein sequence ID" value="MFD0987025.1"/>
    <property type="molecule type" value="Genomic_DNA"/>
</dbReference>
<comment type="caution">
    <text evidence="2">The sequence shown here is derived from an EMBL/GenBank/DDBJ whole genome shotgun (WGS) entry which is preliminary data.</text>
</comment>
<reference evidence="3" key="1">
    <citation type="journal article" date="2019" name="Int. J. Syst. Evol. Microbiol.">
        <title>The Global Catalogue of Microorganisms (GCM) 10K type strain sequencing project: providing services to taxonomists for standard genome sequencing and annotation.</title>
        <authorList>
            <consortium name="The Broad Institute Genomics Platform"/>
            <consortium name="The Broad Institute Genome Sequencing Center for Infectious Disease"/>
            <person name="Wu L."/>
            <person name="Ma J."/>
        </authorList>
    </citation>
    <scope>NUCLEOTIDE SEQUENCE [LARGE SCALE GENOMIC DNA]</scope>
    <source>
        <strain evidence="3">CCUG 61697</strain>
    </source>
</reference>
<evidence type="ECO:0000256" key="1">
    <source>
        <dbReference type="SAM" id="Phobius"/>
    </source>
</evidence>
<protein>
    <submittedName>
        <fullName evidence="2">DUF975 family protein</fullName>
    </submittedName>
</protein>
<dbReference type="InterPro" id="IPR010380">
    <property type="entry name" value="DUF975"/>
</dbReference>
<feature type="transmembrane region" description="Helical" evidence="1">
    <location>
        <begin position="170"/>
        <end position="203"/>
    </location>
</feature>
<keyword evidence="1" id="KW-0472">Membrane</keyword>
<dbReference type="Pfam" id="PF06161">
    <property type="entry name" value="DUF975"/>
    <property type="match status" value="1"/>
</dbReference>
<feature type="transmembrane region" description="Helical" evidence="1">
    <location>
        <begin position="132"/>
        <end position="150"/>
    </location>
</feature>
<organism evidence="2 3">
    <name type="scientific">Methyloligella solikamskensis</name>
    <dbReference type="NCBI Taxonomy" id="1177756"/>
    <lineage>
        <taxon>Bacteria</taxon>
        <taxon>Pseudomonadati</taxon>
        <taxon>Pseudomonadota</taxon>
        <taxon>Alphaproteobacteria</taxon>
        <taxon>Hyphomicrobiales</taxon>
        <taxon>Hyphomicrobiaceae</taxon>
        <taxon>Methyloligella</taxon>
    </lineage>
</organism>
<evidence type="ECO:0000313" key="3">
    <source>
        <dbReference type="Proteomes" id="UP001597102"/>
    </source>
</evidence>
<keyword evidence="1" id="KW-0812">Transmembrane</keyword>
<accession>A0ABW3JA53</accession>
<name>A0ABW3JA53_9HYPH</name>
<keyword evidence="3" id="KW-1185">Reference proteome</keyword>
<dbReference type="PANTHER" id="PTHR40076">
    <property type="entry name" value="MEMBRANE PROTEIN-RELATED"/>
    <property type="match status" value="1"/>
</dbReference>
<feature type="transmembrane region" description="Helical" evidence="1">
    <location>
        <begin position="21"/>
        <end position="44"/>
    </location>
</feature>
<dbReference type="Proteomes" id="UP001597102">
    <property type="component" value="Unassembled WGS sequence"/>
</dbReference>
<sequence>MELSVGDAIKQGWEIFKSRPWFFVGACVILFIASVVVGMVTEGIDSVLMGDAPVDPEVPSSGTLIGNLVNFLLSTLINMGAIAFFLKAYDSLSDVSYGDLWHPQSYLPYLAVSILFGLMIGLGMLLLIVPGVIALVVFFFSPFIVIDRAMGPIEALKASMEITKGHRWQLFFLVLAIIGINILGVLALFIGLVVTIPVTTLAIVHVYRLLGGGAVARPADATL</sequence>
<proteinExistence type="predicted"/>
<evidence type="ECO:0000313" key="2">
    <source>
        <dbReference type="EMBL" id="MFD0987025.1"/>
    </source>
</evidence>
<feature type="transmembrane region" description="Helical" evidence="1">
    <location>
        <begin position="64"/>
        <end position="86"/>
    </location>
</feature>
<dbReference type="PANTHER" id="PTHR40076:SF1">
    <property type="entry name" value="MEMBRANE PROTEIN"/>
    <property type="match status" value="1"/>
</dbReference>
<gene>
    <name evidence="2" type="ORF">ACFQ2F_07920</name>
</gene>
<feature type="transmembrane region" description="Helical" evidence="1">
    <location>
        <begin position="106"/>
        <end position="126"/>
    </location>
</feature>
<keyword evidence="1" id="KW-1133">Transmembrane helix</keyword>
<dbReference type="RefSeq" id="WP_379088244.1">
    <property type="nucleotide sequence ID" value="NZ_JBHTJO010000001.1"/>
</dbReference>